<gene>
    <name evidence="2" type="ORF">LCGC14_0688300</name>
</gene>
<sequence>MAKKKATAEPKKVTTKKKTTKKSEAPPAPPTPKKAVYKKIKVNFWRTRLHDEELGIHQQLKYQAKTRYFSKSFDIEGIIEIDGKKKYIIAFNKDDWNEKPMEEKRLSCRLFTIMEESMDASPKGGVFKGGIELSVTHSLIQSYEINKPAPVFFMQIPGTISLVRVVRGWRIMGTRWTFPLLPEQSGDKLQMIKCKGVVGPGRNYNILLGDEKIAKVDGQRVQKNFEIEIFEESFAKDKQFVRYMILFGCICNFMRECEKMVKRLYKKMKPTATSDYKIPKQELDLFRNPRMMRK</sequence>
<feature type="compositionally biased region" description="Basic and acidic residues" evidence="1">
    <location>
        <begin position="1"/>
        <end position="12"/>
    </location>
</feature>
<evidence type="ECO:0000313" key="2">
    <source>
        <dbReference type="EMBL" id="KKN44912.1"/>
    </source>
</evidence>
<proteinExistence type="predicted"/>
<dbReference type="AlphaFoldDB" id="A0A0F9R6J7"/>
<name>A0A0F9R6J7_9ZZZZ</name>
<organism evidence="2">
    <name type="scientific">marine sediment metagenome</name>
    <dbReference type="NCBI Taxonomy" id="412755"/>
    <lineage>
        <taxon>unclassified sequences</taxon>
        <taxon>metagenomes</taxon>
        <taxon>ecological metagenomes</taxon>
    </lineage>
</organism>
<comment type="caution">
    <text evidence="2">The sequence shown here is derived from an EMBL/GenBank/DDBJ whole genome shotgun (WGS) entry which is preliminary data.</text>
</comment>
<protein>
    <submittedName>
        <fullName evidence="2">Uncharacterized protein</fullName>
    </submittedName>
</protein>
<reference evidence="2" key="1">
    <citation type="journal article" date="2015" name="Nature">
        <title>Complex archaea that bridge the gap between prokaryotes and eukaryotes.</title>
        <authorList>
            <person name="Spang A."/>
            <person name="Saw J.H."/>
            <person name="Jorgensen S.L."/>
            <person name="Zaremba-Niedzwiedzka K."/>
            <person name="Martijn J."/>
            <person name="Lind A.E."/>
            <person name="van Eijk R."/>
            <person name="Schleper C."/>
            <person name="Guy L."/>
            <person name="Ettema T.J."/>
        </authorList>
    </citation>
    <scope>NUCLEOTIDE SEQUENCE</scope>
</reference>
<evidence type="ECO:0000256" key="1">
    <source>
        <dbReference type="SAM" id="MobiDB-lite"/>
    </source>
</evidence>
<accession>A0A0F9R6J7</accession>
<dbReference type="EMBL" id="LAZR01001420">
    <property type="protein sequence ID" value="KKN44912.1"/>
    <property type="molecule type" value="Genomic_DNA"/>
</dbReference>
<feature type="region of interest" description="Disordered" evidence="1">
    <location>
        <begin position="1"/>
        <end position="32"/>
    </location>
</feature>